<dbReference type="SUPFAM" id="SSF57701">
    <property type="entry name" value="Zn2/Cys6 DNA-binding domain"/>
    <property type="match status" value="1"/>
</dbReference>
<feature type="compositionally biased region" description="Polar residues" evidence="2">
    <location>
        <begin position="7"/>
        <end position="18"/>
    </location>
</feature>
<feature type="compositionally biased region" description="Basic and acidic residues" evidence="2">
    <location>
        <begin position="571"/>
        <end position="589"/>
    </location>
</feature>
<evidence type="ECO:0000313" key="5">
    <source>
        <dbReference type="Proteomes" id="UP000644660"/>
    </source>
</evidence>
<dbReference type="GO" id="GO:0000981">
    <property type="term" value="F:DNA-binding transcription factor activity, RNA polymerase II-specific"/>
    <property type="evidence" value="ECO:0007669"/>
    <property type="project" value="InterPro"/>
</dbReference>
<dbReference type="Pfam" id="PF00172">
    <property type="entry name" value="Zn_clus"/>
    <property type="match status" value="1"/>
</dbReference>
<organism evidence="4 5">
    <name type="scientific">Maudiozyma barnettii</name>
    <dbReference type="NCBI Taxonomy" id="61262"/>
    <lineage>
        <taxon>Eukaryota</taxon>
        <taxon>Fungi</taxon>
        <taxon>Dikarya</taxon>
        <taxon>Ascomycota</taxon>
        <taxon>Saccharomycotina</taxon>
        <taxon>Saccharomycetes</taxon>
        <taxon>Saccharomycetales</taxon>
        <taxon>Saccharomycetaceae</taxon>
        <taxon>Maudiozyma</taxon>
    </lineage>
</organism>
<feature type="compositionally biased region" description="Basic and acidic residues" evidence="2">
    <location>
        <begin position="241"/>
        <end position="254"/>
    </location>
</feature>
<dbReference type="PANTHER" id="PTHR37534:SF45">
    <property type="entry name" value="TRANSCRIPTIONAL REGULATORY PROTEIN UME6"/>
    <property type="match status" value="1"/>
</dbReference>
<feature type="compositionally biased region" description="Polar residues" evidence="2">
    <location>
        <begin position="435"/>
        <end position="451"/>
    </location>
</feature>
<sequence length="780" mass="86530">MSEDQKNTNTVTEFNSVKTEYDENPLLSINKITIAPNNTPENSPSNILKHEPSPSRQDTGLIHSGIHDLSTSSPSTTTSSATTTNITNSPLVAPPPPPQRSMIVMNENGNNNNFTAHKGGNFFVRSISKDGNKKNNGGGGADNNNTHNNKDNSIEVKTTNNNNNNNNNKQDNDSNYNSKIISENNTIMDDNHTNQHNNSMNTNKNNPNDILKQNNSSTLEDHSSQQNSNTKRRNTVIASDLHFDSTKTRTDPNVKLEQSTLKMSSWMHSKYDDNEYSLNENNKSKNDSNEKKTPPSSSVSTAVITTSRSSDLVPSSSDSQYPSNILRNKNNPSSNDGLLTENSNKLSRDAFLVSSNNDALTSPKLPKLNSFGKLEEERSRLNSSGSNDLSHYHEQFVTSSVDQSRIPTGKHHQQIPANFILNNNRPTTKPDLPSSAPTDTLSQTPTSQPKIINSKFDGLRTRLLNNPKINKPRRHSEEEDVMGNAAAVLSNMRSSPFKFGDKTLPPLNSLTVATATNTATSTTTDTVLPRPHSASFSSRGSHSYTRPRVVIHGAEIDPKDTENALSQSSTDDEKLKNDPHEIYDNKSKDEYIQEPVNWNKNGKRVSTTHIDSDKIKHIKNDPKYVLIASAKPPPQQNESTKDPYGLNLKKGQKKVRMEPLSPEVLKANISGARNSFRVISNGQSGKVGPTGTRSRTGCWICRLRKKKCTEEKPSCINCSRLNLTCYYDERRPDFVSDPVKKAEKLLEIKKYTREAKKNAMRKRTYIQSPTESETSSGAVQ</sequence>
<evidence type="ECO:0000256" key="1">
    <source>
        <dbReference type="ARBA" id="ARBA00023242"/>
    </source>
</evidence>
<dbReference type="Gene3D" id="4.10.240.10">
    <property type="entry name" value="Zn(2)-C6 fungal-type DNA-binding domain"/>
    <property type="match status" value="1"/>
</dbReference>
<comment type="caution">
    <text evidence="4">The sequence shown here is derived from an EMBL/GenBank/DDBJ whole genome shotgun (WGS) entry which is preliminary data.</text>
</comment>
<dbReference type="InterPro" id="IPR036864">
    <property type="entry name" value="Zn2-C6_fun-type_DNA-bd_sf"/>
</dbReference>
<keyword evidence="5" id="KW-1185">Reference proteome</keyword>
<feature type="compositionally biased region" description="Low complexity" evidence="2">
    <location>
        <begin position="194"/>
        <end position="208"/>
    </location>
</feature>
<feature type="compositionally biased region" description="Low complexity" evidence="2">
    <location>
        <begin position="70"/>
        <end position="90"/>
    </location>
</feature>
<dbReference type="InterPro" id="IPR001138">
    <property type="entry name" value="Zn2Cys6_DnaBD"/>
</dbReference>
<dbReference type="PROSITE" id="PS50048">
    <property type="entry name" value="ZN2_CY6_FUNGAL_2"/>
    <property type="match status" value="1"/>
</dbReference>
<evidence type="ECO:0000256" key="2">
    <source>
        <dbReference type="SAM" id="MobiDB-lite"/>
    </source>
</evidence>
<dbReference type="GO" id="GO:0008270">
    <property type="term" value="F:zinc ion binding"/>
    <property type="evidence" value="ECO:0007669"/>
    <property type="project" value="InterPro"/>
</dbReference>
<dbReference type="GeneID" id="64858036"/>
<keyword evidence="1" id="KW-0539">Nucleus</keyword>
<feature type="region of interest" description="Disordered" evidence="2">
    <location>
        <begin position="518"/>
        <end position="589"/>
    </location>
</feature>
<dbReference type="PROSITE" id="PS00463">
    <property type="entry name" value="ZN2_CY6_FUNGAL_1"/>
    <property type="match status" value="1"/>
</dbReference>
<feature type="region of interest" description="Disordered" evidence="2">
    <location>
        <begin position="421"/>
        <end position="455"/>
    </location>
</feature>
<feature type="compositionally biased region" description="Polar residues" evidence="2">
    <location>
        <begin position="765"/>
        <end position="780"/>
    </location>
</feature>
<feature type="compositionally biased region" description="Low complexity" evidence="2">
    <location>
        <begin position="160"/>
        <end position="179"/>
    </location>
</feature>
<evidence type="ECO:0000313" key="4">
    <source>
        <dbReference type="EMBL" id="CAB4255009.1"/>
    </source>
</evidence>
<dbReference type="SMART" id="SM00066">
    <property type="entry name" value="GAL4"/>
    <property type="match status" value="1"/>
</dbReference>
<protein>
    <submittedName>
        <fullName evidence="4">Similar to Saccharomyces cerevisiae YDR207C UME6 Key transcriptional regulator of early meiotic genes</fullName>
    </submittedName>
</protein>
<feature type="compositionally biased region" description="Basic and acidic residues" evidence="2">
    <location>
        <begin position="282"/>
        <end position="293"/>
    </location>
</feature>
<feature type="compositionally biased region" description="Polar residues" evidence="2">
    <location>
        <begin position="320"/>
        <end position="341"/>
    </location>
</feature>
<feature type="domain" description="Zn(2)-C6 fungal-type" evidence="3">
    <location>
        <begin position="697"/>
        <end position="727"/>
    </location>
</feature>
<dbReference type="CDD" id="cd00067">
    <property type="entry name" value="GAL4"/>
    <property type="match status" value="1"/>
</dbReference>
<dbReference type="RefSeq" id="XP_041406853.1">
    <property type="nucleotide sequence ID" value="XM_041550919.1"/>
</dbReference>
<feature type="compositionally biased region" description="Low complexity" evidence="2">
    <location>
        <begin position="518"/>
        <end position="543"/>
    </location>
</feature>
<dbReference type="OrthoDB" id="3251668at2759"/>
<reference evidence="4 5" key="1">
    <citation type="submission" date="2020-05" db="EMBL/GenBank/DDBJ databases">
        <authorList>
            <person name="Casaregola S."/>
            <person name="Devillers H."/>
            <person name="Grondin C."/>
        </authorList>
    </citation>
    <scope>NUCLEOTIDE SEQUENCE [LARGE SCALE GENOMIC DNA]</scope>
    <source>
        <strain evidence="4 5">CLIB 1767</strain>
    </source>
</reference>
<dbReference type="Proteomes" id="UP000644660">
    <property type="component" value="Unassembled WGS sequence"/>
</dbReference>
<feature type="region of interest" description="Disordered" evidence="2">
    <location>
        <begin position="756"/>
        <end position="780"/>
    </location>
</feature>
<feature type="region of interest" description="Disordered" evidence="2">
    <location>
        <begin position="274"/>
        <end position="341"/>
    </location>
</feature>
<dbReference type="AlphaFoldDB" id="A0A8H2ZGV0"/>
<gene>
    <name evidence="4" type="ORF">KABA2_05S06292</name>
</gene>
<feature type="compositionally biased region" description="Low complexity" evidence="2">
    <location>
        <begin position="294"/>
        <end position="319"/>
    </location>
</feature>
<proteinExistence type="predicted"/>
<feature type="compositionally biased region" description="Polar residues" evidence="2">
    <location>
        <begin position="35"/>
        <end position="46"/>
    </location>
</feature>
<accession>A0A8H2ZGV0</accession>
<feature type="region of interest" description="Disordered" evidence="2">
    <location>
        <begin position="1"/>
        <end position="256"/>
    </location>
</feature>
<dbReference type="PANTHER" id="PTHR37534">
    <property type="entry name" value="TRANSCRIPTIONAL ACTIVATOR PROTEIN UGA3"/>
    <property type="match status" value="1"/>
</dbReference>
<dbReference type="EMBL" id="CAEFZW010000005">
    <property type="protein sequence ID" value="CAB4255009.1"/>
    <property type="molecule type" value="Genomic_DNA"/>
</dbReference>
<feature type="compositionally biased region" description="Polar residues" evidence="2">
    <location>
        <begin position="211"/>
        <end position="229"/>
    </location>
</feature>
<name>A0A8H2ZGV0_9SACH</name>
<evidence type="ECO:0000259" key="3">
    <source>
        <dbReference type="PROSITE" id="PS50048"/>
    </source>
</evidence>